<protein>
    <recommendedName>
        <fullName evidence="5">Integrase</fullName>
    </recommendedName>
</protein>
<reference evidence="3" key="1">
    <citation type="submission" date="2023-06" db="EMBL/GenBank/DDBJ databases">
        <title>Phylogenetic Diversity of Rhizobium strains.</title>
        <authorList>
            <person name="Moura F.T."/>
            <person name="Helene L.C.F."/>
            <person name="Hungria M."/>
        </authorList>
    </citation>
    <scope>NUCLEOTIDE SEQUENCE</scope>
    <source>
        <strain evidence="3">CCGE526</strain>
    </source>
</reference>
<sequence length="219" mass="24649">MAETERRHNALFPDEQISIVQYQAKTGAPQSAIYNSHGLRVRGISNLHRSGVPIELISKMVAGHASIIMTLYYTVYEPWHIHDMLTKAAVETQARVAREFMEAFRSFSIDEARNSSATVDDDTVRYAKEKSDPALYCNVDIGFCLEDGRRCDEGGPPIRRSKGQSGDKTKHSAVPGGDRNCVMCRFFVSGPPWIRQLSMHSTSLLEKIAHLHRQETEIK</sequence>
<dbReference type="SUPFAM" id="SSF56349">
    <property type="entry name" value="DNA breaking-rejoining enzymes"/>
    <property type="match status" value="1"/>
</dbReference>
<feature type="region of interest" description="Disordered" evidence="2">
    <location>
        <begin position="155"/>
        <end position="174"/>
    </location>
</feature>
<dbReference type="InterPro" id="IPR011010">
    <property type="entry name" value="DNA_brk_join_enz"/>
</dbReference>
<accession>A0ABT7K7N9</accession>
<dbReference type="EMBL" id="JARFYM010000102">
    <property type="protein sequence ID" value="MDL2404013.1"/>
    <property type="molecule type" value="Genomic_DNA"/>
</dbReference>
<proteinExistence type="predicted"/>
<dbReference type="RefSeq" id="WP_285873600.1">
    <property type="nucleotide sequence ID" value="NZ_JARFYM010000102.1"/>
</dbReference>
<organism evidence="3 4">
    <name type="scientific">Rhizobium mayense</name>
    <dbReference type="NCBI Taxonomy" id="1312184"/>
    <lineage>
        <taxon>Bacteria</taxon>
        <taxon>Pseudomonadati</taxon>
        <taxon>Pseudomonadota</taxon>
        <taxon>Alphaproteobacteria</taxon>
        <taxon>Hyphomicrobiales</taxon>
        <taxon>Rhizobiaceae</taxon>
        <taxon>Rhizobium/Agrobacterium group</taxon>
        <taxon>Rhizobium</taxon>
    </lineage>
</organism>
<evidence type="ECO:0000313" key="3">
    <source>
        <dbReference type="EMBL" id="MDL2404013.1"/>
    </source>
</evidence>
<keyword evidence="1" id="KW-0233">DNA recombination</keyword>
<comment type="caution">
    <text evidence="3">The sequence shown here is derived from an EMBL/GenBank/DDBJ whole genome shotgun (WGS) entry which is preliminary data.</text>
</comment>
<name>A0ABT7K7N9_9HYPH</name>
<evidence type="ECO:0000256" key="2">
    <source>
        <dbReference type="SAM" id="MobiDB-lite"/>
    </source>
</evidence>
<keyword evidence="4" id="KW-1185">Reference proteome</keyword>
<dbReference type="InterPro" id="IPR013762">
    <property type="entry name" value="Integrase-like_cat_sf"/>
</dbReference>
<evidence type="ECO:0000313" key="4">
    <source>
        <dbReference type="Proteomes" id="UP001172645"/>
    </source>
</evidence>
<dbReference type="Gene3D" id="1.10.443.10">
    <property type="entry name" value="Intergrase catalytic core"/>
    <property type="match status" value="1"/>
</dbReference>
<evidence type="ECO:0008006" key="5">
    <source>
        <dbReference type="Google" id="ProtNLM"/>
    </source>
</evidence>
<gene>
    <name evidence="3" type="ORF">PY649_34765</name>
</gene>
<dbReference type="Proteomes" id="UP001172645">
    <property type="component" value="Unassembled WGS sequence"/>
</dbReference>
<evidence type="ECO:0000256" key="1">
    <source>
        <dbReference type="ARBA" id="ARBA00023172"/>
    </source>
</evidence>